<dbReference type="Gene3D" id="3.30.300.30">
    <property type="match status" value="1"/>
</dbReference>
<feature type="domain" description="AMP-binding enzyme C-terminal" evidence="4">
    <location>
        <begin position="417"/>
        <end position="492"/>
    </location>
</feature>
<dbReference type="Pfam" id="PF00501">
    <property type="entry name" value="AMP-binding"/>
    <property type="match status" value="1"/>
</dbReference>
<comment type="caution">
    <text evidence="5">The sequence shown here is derived from an EMBL/GenBank/DDBJ whole genome shotgun (WGS) entry which is preliminary data.</text>
</comment>
<dbReference type="Pfam" id="PF13193">
    <property type="entry name" value="AMP-binding_C"/>
    <property type="match status" value="1"/>
</dbReference>
<keyword evidence="2" id="KW-0436">Ligase</keyword>
<dbReference type="InterPro" id="IPR045851">
    <property type="entry name" value="AMP-bd_C_sf"/>
</dbReference>
<dbReference type="SUPFAM" id="SSF56801">
    <property type="entry name" value="Acetyl-CoA synthetase-like"/>
    <property type="match status" value="1"/>
</dbReference>
<dbReference type="InterPro" id="IPR020845">
    <property type="entry name" value="AMP-binding_CS"/>
</dbReference>
<dbReference type="InterPro" id="IPR000873">
    <property type="entry name" value="AMP-dep_synth/lig_dom"/>
</dbReference>
<dbReference type="PANTHER" id="PTHR43767">
    <property type="entry name" value="LONG-CHAIN-FATTY-ACID--COA LIGASE"/>
    <property type="match status" value="1"/>
</dbReference>
<evidence type="ECO:0008006" key="7">
    <source>
        <dbReference type="Google" id="ProtNLM"/>
    </source>
</evidence>
<dbReference type="EMBL" id="PCRK01000026">
    <property type="protein sequence ID" value="PIP19711.1"/>
    <property type="molecule type" value="Genomic_DNA"/>
</dbReference>
<evidence type="ECO:0000259" key="3">
    <source>
        <dbReference type="Pfam" id="PF00501"/>
    </source>
</evidence>
<dbReference type="FunFam" id="3.30.300.30:FF:000008">
    <property type="entry name" value="2,3-dihydroxybenzoate-AMP ligase"/>
    <property type="match status" value="1"/>
</dbReference>
<protein>
    <recommendedName>
        <fullName evidence="7">Long-chain fatty acid--CoA ligase</fullName>
    </recommendedName>
</protein>
<evidence type="ECO:0000259" key="4">
    <source>
        <dbReference type="Pfam" id="PF13193"/>
    </source>
</evidence>
<accession>A0A2G9YMH8</accession>
<feature type="domain" description="AMP-dependent synthetase/ligase" evidence="3">
    <location>
        <begin position="8"/>
        <end position="367"/>
    </location>
</feature>
<dbReference type="AlphaFoldDB" id="A0A2G9YMH8"/>
<dbReference type="InterPro" id="IPR050237">
    <property type="entry name" value="ATP-dep_AMP-bd_enzyme"/>
</dbReference>
<evidence type="ECO:0000313" key="5">
    <source>
        <dbReference type="EMBL" id="PIP19711.1"/>
    </source>
</evidence>
<dbReference type="GO" id="GO:0016877">
    <property type="term" value="F:ligase activity, forming carbon-sulfur bonds"/>
    <property type="evidence" value="ECO:0007669"/>
    <property type="project" value="UniProtKB-ARBA"/>
</dbReference>
<organism evidence="5 6">
    <name type="scientific">Candidatus Sherwoodlollariibacterium unditelluris</name>
    <dbReference type="NCBI Taxonomy" id="1974757"/>
    <lineage>
        <taxon>Bacteria</taxon>
        <taxon>Pseudomonadati</taxon>
        <taxon>Candidatus Omnitrophota</taxon>
        <taxon>Candidatus Sherwoodlollariibacterium</taxon>
    </lineage>
</organism>
<evidence type="ECO:0000313" key="6">
    <source>
        <dbReference type="Proteomes" id="UP000231292"/>
    </source>
</evidence>
<comment type="similarity">
    <text evidence="1">Belongs to the ATP-dependent AMP-binding enzyme family.</text>
</comment>
<dbReference type="Gene3D" id="3.40.50.12780">
    <property type="entry name" value="N-terminal domain of ligase-like"/>
    <property type="match status" value="1"/>
</dbReference>
<proteinExistence type="inferred from homology"/>
<dbReference type="InterPro" id="IPR025110">
    <property type="entry name" value="AMP-bd_C"/>
</dbReference>
<dbReference type="PROSITE" id="PS00455">
    <property type="entry name" value="AMP_BINDING"/>
    <property type="match status" value="1"/>
</dbReference>
<sequence length="500" mass="56750">MEILEILKKRAKSSPDRPAIIFKGQEISWRKIEENYLRLANSLKEAGINKGDKVALYLPNWPEYIYSYLALWSLGAVAVPLDFMLTRDELCSCLIHSEAKILIAKPKTALDLIDLKVRCSFLKEIITCQDKLEGFLFFNDCVDKGNLGEINTDIQDKDCAIIFYTSGTTGKPKGVLINYRQLSAPPKSMEFFVKSDLSDKDTVLCALPFSHLGGLIYIQNTICFGLRLILMERFIPLEFLKNISIYKVNFFWIVPSMYYALLQLREFETFDLTSLRWIVTFGASNSADALRRFHQFCPKAHLLNGWGMTETNAPTTVLPMGSKKIESVGRPTPWIEVKVFDDADKEVNVGQIGEIVVKGWVVTDGYYKDPQLTAETLRNGWFHTGDLGKFDAEGDLYIIGRKKEMIKVGGEIVFEPEVEAAIQRHPDISEAAVVGVADKLRGEVPKAFIVLKEGKALSEENLRYFLKQHLAHFKVPHYFEFKGALPKNRTGKIDKEKLRP</sequence>
<dbReference type="PANTHER" id="PTHR43767:SF10">
    <property type="entry name" value="SURFACTIN SYNTHASE SUBUNIT 1"/>
    <property type="match status" value="1"/>
</dbReference>
<name>A0A2G9YMH8_9BACT</name>
<evidence type="ECO:0000256" key="1">
    <source>
        <dbReference type="ARBA" id="ARBA00006432"/>
    </source>
</evidence>
<reference evidence="5 6" key="1">
    <citation type="submission" date="2017-09" db="EMBL/GenBank/DDBJ databases">
        <title>Depth-based differentiation of microbial function through sediment-hosted aquifers and enrichment of novel symbionts in the deep terrestrial subsurface.</title>
        <authorList>
            <person name="Probst A.J."/>
            <person name="Ladd B."/>
            <person name="Jarett J.K."/>
            <person name="Geller-Mcgrath D.E."/>
            <person name="Sieber C.M."/>
            <person name="Emerson J.B."/>
            <person name="Anantharaman K."/>
            <person name="Thomas B.C."/>
            <person name="Malmstrom R."/>
            <person name="Stieglmeier M."/>
            <person name="Klingl A."/>
            <person name="Woyke T."/>
            <person name="Ryan C.M."/>
            <person name="Banfield J.F."/>
        </authorList>
    </citation>
    <scope>NUCLEOTIDE SEQUENCE [LARGE SCALE GENOMIC DNA]</scope>
    <source>
        <strain evidence="5">CG23_combo_of_CG06-09_8_20_14_all_41_10</strain>
    </source>
</reference>
<dbReference type="Proteomes" id="UP000231292">
    <property type="component" value="Unassembled WGS sequence"/>
</dbReference>
<evidence type="ECO:0000256" key="2">
    <source>
        <dbReference type="ARBA" id="ARBA00022598"/>
    </source>
</evidence>
<dbReference type="InterPro" id="IPR042099">
    <property type="entry name" value="ANL_N_sf"/>
</dbReference>
<gene>
    <name evidence="5" type="ORF">COX41_01570</name>
</gene>